<dbReference type="GO" id="GO:0046872">
    <property type="term" value="F:metal ion binding"/>
    <property type="evidence" value="ECO:0007669"/>
    <property type="project" value="UniProtKB-KW"/>
</dbReference>
<dbReference type="GO" id="GO:0005524">
    <property type="term" value="F:ATP binding"/>
    <property type="evidence" value="ECO:0007669"/>
    <property type="project" value="UniProtKB-KW"/>
</dbReference>
<dbReference type="GO" id="GO:0003677">
    <property type="term" value="F:DNA binding"/>
    <property type="evidence" value="ECO:0007669"/>
    <property type="project" value="InterPro"/>
</dbReference>
<proteinExistence type="inferred from homology"/>
<feature type="domain" description="Polymerase nucleotidyl transferase" evidence="10">
    <location>
        <begin position="92"/>
        <end position="158"/>
    </location>
</feature>
<gene>
    <name evidence="11" type="ORF">BIN_B_04943</name>
</gene>
<dbReference type="InterPro" id="IPR052038">
    <property type="entry name" value="Type-VII_TA_antitoxin"/>
</dbReference>
<dbReference type="Gene3D" id="3.30.460.10">
    <property type="entry name" value="Beta Polymerase, domain 2"/>
    <property type="match status" value="1"/>
</dbReference>
<evidence type="ECO:0000256" key="4">
    <source>
        <dbReference type="ARBA" id="ARBA00022695"/>
    </source>
</evidence>
<evidence type="ECO:0000256" key="8">
    <source>
        <dbReference type="ARBA" id="ARBA00022842"/>
    </source>
</evidence>
<evidence type="ECO:0000256" key="1">
    <source>
        <dbReference type="ARBA" id="ARBA00001946"/>
    </source>
</evidence>
<accession>A0A653F0W6</accession>
<dbReference type="InterPro" id="IPR002934">
    <property type="entry name" value="Polymerase_NTP_transf_dom"/>
</dbReference>
<dbReference type="Pfam" id="PF01909">
    <property type="entry name" value="NTP_transf_2"/>
    <property type="match status" value="1"/>
</dbReference>
<comment type="cofactor">
    <cofactor evidence="1">
        <name>Mg(2+)</name>
        <dbReference type="ChEBI" id="CHEBI:18420"/>
    </cofactor>
</comment>
<reference evidence="11" key="1">
    <citation type="submission" date="2019-05" db="EMBL/GenBank/DDBJ databases">
        <authorList>
            <person name="Naeem R."/>
            <person name="Antony C."/>
            <person name="Guan Q."/>
        </authorList>
    </citation>
    <scope>NUCLEOTIDE SEQUENCE</scope>
    <source>
        <strain evidence="11">2</strain>
    </source>
</reference>
<evidence type="ECO:0000256" key="2">
    <source>
        <dbReference type="ARBA" id="ARBA00022649"/>
    </source>
</evidence>
<sequence length="171" mass="18569">MCYMGDEADVLALLARVSAETDRLRIQASNQLRDAVGLAADRGLSQKQIAHAVGRSQPEVSRLIKNYRASRFRPSTALGRIVVKHRDQILALARTYKATNVRVFGSLARGEDDDASDIDLLVDLEPGADLFDLAALDVELERLLGRPVDVVPARLLKPNAAVTAAADAKQL</sequence>
<dbReference type="Gene3D" id="1.10.260.40">
    <property type="entry name" value="lambda repressor-like DNA-binding domains"/>
    <property type="match status" value="1"/>
</dbReference>
<keyword evidence="3 11" id="KW-0808">Transferase</keyword>
<evidence type="ECO:0000313" key="11">
    <source>
        <dbReference type="EMBL" id="VTP03243.1"/>
    </source>
</evidence>
<keyword evidence="4" id="KW-0548">Nucleotidyltransferase</keyword>
<dbReference type="InterPro" id="IPR043519">
    <property type="entry name" value="NT_sf"/>
</dbReference>
<dbReference type="GO" id="GO:0016779">
    <property type="term" value="F:nucleotidyltransferase activity"/>
    <property type="evidence" value="ECO:0007669"/>
    <property type="project" value="UniProtKB-KW"/>
</dbReference>
<dbReference type="SUPFAM" id="SSF81301">
    <property type="entry name" value="Nucleotidyltransferase"/>
    <property type="match status" value="1"/>
</dbReference>
<dbReference type="CDD" id="cd05403">
    <property type="entry name" value="NT_KNTase_like"/>
    <property type="match status" value="1"/>
</dbReference>
<evidence type="ECO:0000256" key="7">
    <source>
        <dbReference type="ARBA" id="ARBA00022840"/>
    </source>
</evidence>
<evidence type="ECO:0000256" key="3">
    <source>
        <dbReference type="ARBA" id="ARBA00022679"/>
    </source>
</evidence>
<evidence type="ECO:0000256" key="6">
    <source>
        <dbReference type="ARBA" id="ARBA00022741"/>
    </source>
</evidence>
<evidence type="ECO:0000259" key="10">
    <source>
        <dbReference type="Pfam" id="PF01909"/>
    </source>
</evidence>
<keyword evidence="8" id="KW-0460">Magnesium</keyword>
<keyword evidence="6" id="KW-0547">Nucleotide-binding</keyword>
<dbReference type="EMBL" id="LR589154">
    <property type="protein sequence ID" value="VTP03243.1"/>
    <property type="molecule type" value="Genomic_DNA"/>
</dbReference>
<keyword evidence="7" id="KW-0067">ATP-binding</keyword>
<organism evidence="11">
    <name type="scientific">Mycobacterium riyadhense</name>
    <dbReference type="NCBI Taxonomy" id="486698"/>
    <lineage>
        <taxon>Bacteria</taxon>
        <taxon>Bacillati</taxon>
        <taxon>Actinomycetota</taxon>
        <taxon>Actinomycetes</taxon>
        <taxon>Mycobacteriales</taxon>
        <taxon>Mycobacteriaceae</taxon>
        <taxon>Mycobacterium</taxon>
    </lineage>
</organism>
<dbReference type="InterPro" id="IPR010982">
    <property type="entry name" value="Lambda_DNA-bd_dom_sf"/>
</dbReference>
<evidence type="ECO:0000256" key="5">
    <source>
        <dbReference type="ARBA" id="ARBA00022723"/>
    </source>
</evidence>
<keyword evidence="5" id="KW-0479">Metal-binding</keyword>
<protein>
    <submittedName>
        <fullName evidence="11">Nucleotidyltransferase domain protein</fullName>
    </submittedName>
</protein>
<dbReference type="PANTHER" id="PTHR33571">
    <property type="entry name" value="SSL8005 PROTEIN"/>
    <property type="match status" value="1"/>
</dbReference>
<name>A0A653F0W6_9MYCO</name>
<dbReference type="AlphaFoldDB" id="A0A653F0W6"/>
<dbReference type="PANTHER" id="PTHR33571:SF12">
    <property type="entry name" value="BSL3053 PROTEIN"/>
    <property type="match status" value="1"/>
</dbReference>
<comment type="similarity">
    <text evidence="9">Belongs to the MntA antitoxin family.</text>
</comment>
<evidence type="ECO:0000256" key="9">
    <source>
        <dbReference type="ARBA" id="ARBA00038276"/>
    </source>
</evidence>
<keyword evidence="2" id="KW-1277">Toxin-antitoxin system</keyword>